<evidence type="ECO:0000313" key="2">
    <source>
        <dbReference type="EMBL" id="GEU51835.1"/>
    </source>
</evidence>
<organism evidence="2">
    <name type="scientific">Tanacetum cinerariifolium</name>
    <name type="common">Dalmatian daisy</name>
    <name type="synonym">Chrysanthemum cinerariifolium</name>
    <dbReference type="NCBI Taxonomy" id="118510"/>
    <lineage>
        <taxon>Eukaryota</taxon>
        <taxon>Viridiplantae</taxon>
        <taxon>Streptophyta</taxon>
        <taxon>Embryophyta</taxon>
        <taxon>Tracheophyta</taxon>
        <taxon>Spermatophyta</taxon>
        <taxon>Magnoliopsida</taxon>
        <taxon>eudicotyledons</taxon>
        <taxon>Gunneridae</taxon>
        <taxon>Pentapetalae</taxon>
        <taxon>asterids</taxon>
        <taxon>campanulids</taxon>
        <taxon>Asterales</taxon>
        <taxon>Asteraceae</taxon>
        <taxon>Asteroideae</taxon>
        <taxon>Anthemideae</taxon>
        <taxon>Anthemidinae</taxon>
        <taxon>Tanacetum</taxon>
    </lineage>
</organism>
<feature type="domain" description="Reverse transcriptase" evidence="1">
    <location>
        <begin position="429"/>
        <end position="581"/>
    </location>
</feature>
<comment type="caution">
    <text evidence="2">The sequence shown here is derived from an EMBL/GenBank/DDBJ whole genome shotgun (WGS) entry which is preliminary data.</text>
</comment>
<keyword evidence="2" id="KW-0695">RNA-directed DNA polymerase</keyword>
<reference evidence="2" key="1">
    <citation type="journal article" date="2019" name="Sci. Rep.">
        <title>Draft genome of Tanacetum cinerariifolium, the natural source of mosquito coil.</title>
        <authorList>
            <person name="Yamashiro T."/>
            <person name="Shiraishi A."/>
            <person name="Satake H."/>
            <person name="Nakayama K."/>
        </authorList>
    </citation>
    <scope>NUCLEOTIDE SEQUENCE</scope>
</reference>
<dbReference type="GO" id="GO:0003964">
    <property type="term" value="F:RNA-directed DNA polymerase activity"/>
    <property type="evidence" value="ECO:0007669"/>
    <property type="project" value="UniProtKB-KW"/>
</dbReference>
<proteinExistence type="predicted"/>
<dbReference type="InterPro" id="IPR000477">
    <property type="entry name" value="RT_dom"/>
</dbReference>
<dbReference type="PANTHER" id="PTHR46890:SF50">
    <property type="entry name" value="RNA-DIRECTED DNA POLYMERASE, EUKARYOTA, REVERSE TRANSCRIPTASE ZINC-BINDING DOMAIN PROTEIN-RELATED"/>
    <property type="match status" value="1"/>
</dbReference>
<dbReference type="Pfam" id="PF00078">
    <property type="entry name" value="RVT_1"/>
    <property type="match status" value="1"/>
</dbReference>
<dbReference type="EMBL" id="BKCJ010002926">
    <property type="protein sequence ID" value="GEU51835.1"/>
    <property type="molecule type" value="Genomic_DNA"/>
</dbReference>
<name>A0A6L2KUZ6_TANCI</name>
<dbReference type="InterPro" id="IPR052343">
    <property type="entry name" value="Retrotransposon-Effector_Assoc"/>
</dbReference>
<protein>
    <submittedName>
        <fullName evidence="2">Putative RNA-directed DNA polymerase, eukaryota, reverse transcriptase zinc-binding domain protein</fullName>
    </submittedName>
</protein>
<dbReference type="PANTHER" id="PTHR46890">
    <property type="entry name" value="NON-LTR RETROLELEMENT REVERSE TRANSCRIPTASE-LIKE PROTEIN-RELATED"/>
    <property type="match status" value="1"/>
</dbReference>
<accession>A0A6L2KUZ6</accession>
<dbReference type="Gene3D" id="3.60.10.10">
    <property type="entry name" value="Endonuclease/exonuclease/phosphatase"/>
    <property type="match status" value="1"/>
</dbReference>
<sequence>MANNTINDGMEETKSFWPPGYTEYVSNIKINKKDQGGTKCNSTRGSMESTCSMRFKFSKVDFVRVSELGNIIGWLDVKLDIYMVNVYAPQDEEGKQNLWRFITEFINALYFNEFIANGNLVDIPMGGYKFTRVDKSCTKGTRLDRFLIADSTWNHLGLLTAVAIDRMISDHHPILLRRCTADYGPIPFRFYHSWFQVDGFDKVVADFRSNGYYRKSSSSLINFKNKLQSLKSAIKGWVNTRRSRIEVIDSLREELRSLDLHIDVRQGLHHWGEKRMKLVNEIHKLEHEKKTILLKKSRIKWCMDGDENSKFFHGTINKKRKQLLVWGIKSNGQWVEEPMAVKQTFLNHFWKKFLKSLQYLILLEVNGLRCDKSPGPDGFTFGFIKRYWNTMKNDIFAAISEFFNKGAIPIGYNASFITLIPKIESPLVVNDFRPISLIGILYKIIAKIISFRIALIIDDIIDPVQYAFIKNRQILNGLMILNEVVHTLKSKKKKGMIFKVDIAMAYDTLSWDYLISVMRFMRLSNKCVRWIKSCLESARSSVLVNGSPTMEFQLECGLRQGEPLAPFLFILAMEGFHIAMEDAIEAKKFIGINIGDCYEIQAIRIGVTETELIHLDGLAGCKGEKLPFLYLGLPIGANMFRVSTWQPVIDKLSKRLSKWRANCLSIGEFKNVMVGDRWNGSCFAWNWRHPLRRGTEDDQYHMTCDIIKQLPSNELLDFVNNKDNLHKAKDIIFTIIYTVWWELWRFRNDFIFKPGKKKDVDIVDSII</sequence>
<keyword evidence="2" id="KW-0548">Nucleotidyltransferase</keyword>
<evidence type="ECO:0000259" key="1">
    <source>
        <dbReference type="Pfam" id="PF00078"/>
    </source>
</evidence>
<dbReference type="CDD" id="cd01650">
    <property type="entry name" value="RT_nLTR_like"/>
    <property type="match status" value="1"/>
</dbReference>
<dbReference type="InterPro" id="IPR043502">
    <property type="entry name" value="DNA/RNA_pol_sf"/>
</dbReference>
<dbReference type="AlphaFoldDB" id="A0A6L2KUZ6"/>
<dbReference type="SUPFAM" id="SSF56219">
    <property type="entry name" value="DNase I-like"/>
    <property type="match status" value="1"/>
</dbReference>
<dbReference type="SUPFAM" id="SSF56672">
    <property type="entry name" value="DNA/RNA polymerases"/>
    <property type="match status" value="1"/>
</dbReference>
<dbReference type="InterPro" id="IPR036691">
    <property type="entry name" value="Endo/exonu/phosph_ase_sf"/>
</dbReference>
<keyword evidence="2" id="KW-0808">Transferase</keyword>
<gene>
    <name evidence="2" type="ORF">Tci_023813</name>
</gene>